<sequence>MPAGVEGYAVNVAADAQAATNVAARGSYNVALAAAHDLNIESQAEHHTLKSDNRNASGGVGLQIGTDGIGFYAEASVGKGNAHGNGATHVESHIDASDTLSLIAGNDATLKGAQLTGHTILANVGHDLNVVSEQDTDDYASQQWQAGGKVVIGYGSGASASYSQSKADSHYASVNEVTGLQAGAGGYQIHVGDSTHLVGGQLASTADPGQNVLDTGNLIAQRLHNESKYGASSVGVSGGYGAGSGFSGGLSLGVPQHGNTNSDTVSGVAAGTVIVRDGSGEGDLNRNQVTLDGNGIRNGFDAQKVQENQEVGQIAGQVGMRAAGDIEQAMGWAPGSTGSTILHGLVGAAASALGGGNIAQGATGAAASEAAVSAMQNYLWSQGINPDSATGKILMQLGSAAIGGAAGGGAGTAMALQGEQFNRQLHQDADPAKNEKAIIDNVLAKQYAAENPDMSVELAAQVLEGAAMVMLDQATAANSVYDPARMQEAQNFLRSYAQSQGNPIIGYDQFGQPVPLFGVSAPYQRNDATIFGSNPQTAQGPQELGWSQVGDWAKGFGQGAIGAFNPSNVATGLQSTVNMLTDPKGWMSQAQQGMEGVLYLAQQGNFGPAGQMEGAMAGNATLSAALSYGMLRWGSASNSGWDVQLTNPQERQWSMLDAGKGFNVSPVSWDSYATIGRNGTYVTDQKAITDVIGSFYLSGEMVITKSQADALEVAMGLERGSLSNGFKIRQVDGIFNMSPRSPLEGNQYFQGPGRHLPGGGPEMVIDPISTTDNANVRTITTVKVKP</sequence>
<comment type="caution">
    <text evidence="1">The sequence shown here is derived from an EMBL/GenBank/DDBJ whole genome shotgun (WGS) entry which is preliminary data.</text>
</comment>
<dbReference type="AlphaFoldDB" id="A0A316HK21"/>
<reference evidence="1 2" key="1">
    <citation type="submission" date="2018-05" db="EMBL/GenBank/DDBJ databases">
        <title>Genomic Encyclopedia of Type Strains, Phase IV (KMG-IV): sequencing the most valuable type-strain genomes for metagenomic binning, comparative biology and taxonomic classification.</title>
        <authorList>
            <person name="Goeker M."/>
        </authorList>
    </citation>
    <scope>NUCLEOTIDE SEQUENCE [LARGE SCALE GENOMIC DNA]</scope>
    <source>
        <strain evidence="1 2">DSM 14263</strain>
    </source>
</reference>
<name>A0A316HK21_9GAMM</name>
<dbReference type="EMBL" id="QGHC01000029">
    <property type="protein sequence ID" value="PWK80828.1"/>
    <property type="molecule type" value="Genomic_DNA"/>
</dbReference>
<protein>
    <submittedName>
        <fullName evidence="1">Hemagglutinin-like protein</fullName>
    </submittedName>
</protein>
<organism evidence="1 2">
    <name type="scientific">Fulvimonas soli</name>
    <dbReference type="NCBI Taxonomy" id="155197"/>
    <lineage>
        <taxon>Bacteria</taxon>
        <taxon>Pseudomonadati</taxon>
        <taxon>Pseudomonadota</taxon>
        <taxon>Gammaproteobacteria</taxon>
        <taxon>Lysobacterales</taxon>
        <taxon>Rhodanobacteraceae</taxon>
        <taxon>Fulvimonas</taxon>
    </lineage>
</organism>
<dbReference type="GO" id="GO:0003824">
    <property type="term" value="F:catalytic activity"/>
    <property type="evidence" value="ECO:0007669"/>
    <property type="project" value="UniProtKB-ARBA"/>
</dbReference>
<evidence type="ECO:0000313" key="1">
    <source>
        <dbReference type="EMBL" id="PWK80828.1"/>
    </source>
</evidence>
<dbReference type="InterPro" id="IPR025157">
    <property type="entry name" value="Hemagglutinin_rpt"/>
</dbReference>
<dbReference type="Pfam" id="PF13332">
    <property type="entry name" value="Fil_haemagg_2"/>
    <property type="match status" value="1"/>
</dbReference>
<dbReference type="Proteomes" id="UP000245812">
    <property type="component" value="Unassembled WGS sequence"/>
</dbReference>
<gene>
    <name evidence="1" type="ORF">C7456_1292</name>
</gene>
<accession>A0A316HK21</accession>
<evidence type="ECO:0000313" key="2">
    <source>
        <dbReference type="Proteomes" id="UP000245812"/>
    </source>
</evidence>
<proteinExistence type="predicted"/>
<keyword evidence="2" id="KW-1185">Reference proteome</keyword>